<organism evidence="2 3">
    <name type="scientific">Haemonchus contortus</name>
    <name type="common">Barber pole worm</name>
    <dbReference type="NCBI Taxonomy" id="6289"/>
    <lineage>
        <taxon>Eukaryota</taxon>
        <taxon>Metazoa</taxon>
        <taxon>Ecdysozoa</taxon>
        <taxon>Nematoda</taxon>
        <taxon>Chromadorea</taxon>
        <taxon>Rhabditida</taxon>
        <taxon>Rhabditina</taxon>
        <taxon>Rhabditomorpha</taxon>
        <taxon>Strongyloidea</taxon>
        <taxon>Trichostrongylidae</taxon>
        <taxon>Haemonchus</taxon>
    </lineage>
</organism>
<dbReference type="Proteomes" id="UP000025227">
    <property type="component" value="Unplaced"/>
</dbReference>
<evidence type="ECO:0000256" key="1">
    <source>
        <dbReference type="SAM" id="MobiDB-lite"/>
    </source>
</evidence>
<reference evidence="3" key="1">
    <citation type="submission" date="2020-12" db="UniProtKB">
        <authorList>
            <consortium name="WormBaseParasite"/>
        </authorList>
    </citation>
    <scope>IDENTIFICATION</scope>
    <source>
        <strain evidence="3">MHco3</strain>
    </source>
</reference>
<dbReference type="AlphaFoldDB" id="A0A7I5EDE3"/>
<evidence type="ECO:0000313" key="2">
    <source>
        <dbReference type="Proteomes" id="UP000025227"/>
    </source>
</evidence>
<protein>
    <submittedName>
        <fullName evidence="3">Uncharacterized protein</fullName>
    </submittedName>
</protein>
<sequence length="87" mass="9572">MKLWEKQAPVGVPSTVREPDTRPFTSTNSTLMEGDFGPGNKDDPRIREHGVAIRMGDCLPNLQVLPESLKLQVPLSQAMKENLSAAK</sequence>
<evidence type="ECO:0000313" key="3">
    <source>
        <dbReference type="WBParaSite" id="HCON_00162630-00001"/>
    </source>
</evidence>
<proteinExistence type="predicted"/>
<feature type="region of interest" description="Disordered" evidence="1">
    <location>
        <begin position="1"/>
        <end position="46"/>
    </location>
</feature>
<accession>A0A7I5EDE3</accession>
<keyword evidence="2" id="KW-1185">Reference proteome</keyword>
<dbReference type="WBParaSite" id="HCON_00162630-00001">
    <property type="protein sequence ID" value="HCON_00162630-00001"/>
    <property type="gene ID" value="HCON_00162630"/>
</dbReference>
<name>A0A7I5EDE3_HAECO</name>